<reference evidence="2" key="1">
    <citation type="submission" date="2011-11" db="EMBL/GenBank/DDBJ databases">
        <title>Improved High-Quality Draft sequence of Desulfovibrio sp. U5L.</title>
        <authorList>
            <consortium name="US DOE Joint Genome Institute"/>
            <person name="Lucas S."/>
            <person name="Han J."/>
            <person name="Lapidus A."/>
            <person name="Cheng J.-F."/>
            <person name="Goodwin L."/>
            <person name="Pitluck S."/>
            <person name="Peters L."/>
            <person name="Ovchinnikova G."/>
            <person name="Held B."/>
            <person name="Detter J.C."/>
            <person name="Han C."/>
            <person name="Tapia R."/>
            <person name="Land M."/>
            <person name="Hauser L."/>
            <person name="Kyrpides N."/>
            <person name="Ivanova N."/>
            <person name="Pagani I."/>
            <person name="Gabster J."/>
            <person name="Walker C."/>
            <person name="Stolyar S."/>
            <person name="Stahl D."/>
            <person name="Arkin A."/>
            <person name="Dehal P."/>
            <person name="Hazen T."/>
            <person name="Woyke T."/>
        </authorList>
    </citation>
    <scope>NUCLEOTIDE SEQUENCE [LARGE SCALE GENOMIC DNA]</scope>
    <source>
        <strain evidence="2">U5L</strain>
    </source>
</reference>
<dbReference type="CDD" id="cd02513">
    <property type="entry name" value="CMP-NeuAc_Synthase"/>
    <property type="match status" value="1"/>
</dbReference>
<dbReference type="OrthoDB" id="9805604at2"/>
<dbReference type="EMBL" id="JH600067">
    <property type="protein sequence ID" value="EIG55761.1"/>
    <property type="molecule type" value="Genomic_DNA"/>
</dbReference>
<dbReference type="SUPFAM" id="SSF53448">
    <property type="entry name" value="Nucleotide-diphospho-sugar transferases"/>
    <property type="match status" value="1"/>
</dbReference>
<feature type="compositionally biased region" description="Polar residues" evidence="1">
    <location>
        <begin position="1"/>
        <end position="14"/>
    </location>
</feature>
<accession>I2Q7K5</accession>
<dbReference type="InterPro" id="IPR050793">
    <property type="entry name" value="CMP-NeuNAc_synthase"/>
</dbReference>
<sequence>MTSISSKTLTTNFAYPSPRSGDAPPEVLAVIPARGGSKGITGKNIRALHGKPLIAYTIEAALRAPAVTRVVVSTDSEIIATEARRYGAEVPFLRPAELSGDRALVGESVQYTVRRLGGEGYHPLAVAVFYPTHPFRPAALVDFLTRKLLAGYSPVFTYKKITVSPGSHLCRRGDGHGYLFEGLPTFVSGDYARRYGLFVGHRLDGLKGRAYAHVIDDPIQLVDIDHPRDLALAEAILASGLFRFEN</sequence>
<dbReference type="STRING" id="596152.DesU5LDRAFT_0037"/>
<organism evidence="2">
    <name type="scientific">Desulfovibrio sp. U5L</name>
    <dbReference type="NCBI Taxonomy" id="596152"/>
    <lineage>
        <taxon>Bacteria</taxon>
        <taxon>Pseudomonadati</taxon>
        <taxon>Thermodesulfobacteriota</taxon>
        <taxon>Desulfovibrionia</taxon>
        <taxon>Desulfovibrionales</taxon>
        <taxon>Desulfovibrionaceae</taxon>
        <taxon>Desulfovibrio</taxon>
    </lineage>
</organism>
<dbReference type="AlphaFoldDB" id="I2Q7K5"/>
<feature type="region of interest" description="Disordered" evidence="1">
    <location>
        <begin position="1"/>
        <end position="21"/>
    </location>
</feature>
<protein>
    <submittedName>
        <fullName evidence="2">CMP-N-acetylneuraminic acid synthetase</fullName>
    </submittedName>
</protein>
<gene>
    <name evidence="2" type="ORF">DesU5LDRAFT_0037</name>
</gene>
<dbReference type="GO" id="GO:0008781">
    <property type="term" value="F:N-acylneuraminate cytidylyltransferase activity"/>
    <property type="evidence" value="ECO:0007669"/>
    <property type="project" value="TreeGrafter"/>
</dbReference>
<dbReference type="PANTHER" id="PTHR21485">
    <property type="entry name" value="HAD SUPERFAMILY MEMBERS CMAS AND KDSC"/>
    <property type="match status" value="1"/>
</dbReference>
<dbReference type="eggNOG" id="COG1083">
    <property type="taxonomic scope" value="Bacteria"/>
</dbReference>
<evidence type="ECO:0000256" key="1">
    <source>
        <dbReference type="SAM" id="MobiDB-lite"/>
    </source>
</evidence>
<proteinExistence type="predicted"/>
<name>I2Q7K5_9BACT</name>
<evidence type="ECO:0000313" key="2">
    <source>
        <dbReference type="EMBL" id="EIG55761.1"/>
    </source>
</evidence>
<dbReference type="InterPro" id="IPR029044">
    <property type="entry name" value="Nucleotide-diphossugar_trans"/>
</dbReference>
<dbReference type="Pfam" id="PF02348">
    <property type="entry name" value="CTP_transf_3"/>
    <property type="match status" value="1"/>
</dbReference>
<dbReference type="InterPro" id="IPR003329">
    <property type="entry name" value="Cytidylyl_trans"/>
</dbReference>
<dbReference type="Gene3D" id="3.90.550.10">
    <property type="entry name" value="Spore Coat Polysaccharide Biosynthesis Protein SpsA, Chain A"/>
    <property type="match status" value="1"/>
</dbReference>
<dbReference type="PANTHER" id="PTHR21485:SF6">
    <property type="entry name" value="N-ACYLNEURAMINATE CYTIDYLYLTRANSFERASE-RELATED"/>
    <property type="match status" value="1"/>
</dbReference>
<dbReference type="HOGENOM" id="CLU_042930_1_0_7"/>